<dbReference type="PANTHER" id="PTHR42795">
    <property type="entry name" value="ALANINE DEHYDROGENASE"/>
    <property type="match status" value="1"/>
</dbReference>
<dbReference type="GO" id="GO:0005886">
    <property type="term" value="C:plasma membrane"/>
    <property type="evidence" value="ECO:0007669"/>
    <property type="project" value="TreeGrafter"/>
</dbReference>
<comment type="function">
    <text evidence="8">Catalyzes the reversible reductive amination of pyruvate to L-alanine.</text>
</comment>
<keyword evidence="5 8" id="KW-0520">NAD</keyword>
<evidence type="ECO:0000256" key="10">
    <source>
        <dbReference type="PIRSR" id="PIRSR000183-2"/>
    </source>
</evidence>
<accession>A0A4R6VP43</accession>
<feature type="active site" description="Proton donor/acceptor" evidence="9">
    <location>
        <position position="96"/>
    </location>
</feature>
<feature type="binding site" evidence="11">
    <location>
        <position position="133"/>
    </location>
    <ligand>
        <name>NAD(+)</name>
        <dbReference type="ChEBI" id="CHEBI:57540"/>
    </ligand>
</feature>
<dbReference type="InterPro" id="IPR008141">
    <property type="entry name" value="Ala_DH"/>
</dbReference>
<dbReference type="EC" id="1.4.1.1" evidence="3 8"/>
<evidence type="ECO:0000256" key="5">
    <source>
        <dbReference type="ARBA" id="ARBA00023027"/>
    </source>
</evidence>
<evidence type="ECO:0000256" key="2">
    <source>
        <dbReference type="ARBA" id="ARBA00005689"/>
    </source>
</evidence>
<dbReference type="NCBIfam" id="TIGR00518">
    <property type="entry name" value="alaDH"/>
    <property type="match status" value="1"/>
</dbReference>
<dbReference type="SUPFAM" id="SSF51735">
    <property type="entry name" value="NAD(P)-binding Rossmann-fold domains"/>
    <property type="match status" value="1"/>
</dbReference>
<dbReference type="SMART" id="SM01002">
    <property type="entry name" value="AlaDh_PNT_C"/>
    <property type="match status" value="1"/>
</dbReference>
<feature type="domain" description="Alanine dehydrogenase/pyridine nucleotide transhydrogenase NAD(H)-binding" evidence="12">
    <location>
        <begin position="148"/>
        <end position="296"/>
    </location>
</feature>
<feature type="binding site" evidence="11">
    <location>
        <begin position="297"/>
        <end position="300"/>
    </location>
    <ligand>
        <name>NAD(+)</name>
        <dbReference type="ChEBI" id="CHEBI:57540"/>
    </ligand>
</feature>
<evidence type="ECO:0000256" key="3">
    <source>
        <dbReference type="ARBA" id="ARBA00012897"/>
    </source>
</evidence>
<feature type="binding site" evidence="11">
    <location>
        <position position="219"/>
    </location>
    <ligand>
        <name>NAD(+)</name>
        <dbReference type="ChEBI" id="CHEBI:57540"/>
    </ligand>
</feature>
<comment type="subunit">
    <text evidence="6">Homohexamer. Trimer of dimers.</text>
</comment>
<evidence type="ECO:0000256" key="11">
    <source>
        <dbReference type="PIRSR" id="PIRSR000183-3"/>
    </source>
</evidence>
<dbReference type="SMART" id="SM01003">
    <property type="entry name" value="AlaDh_PNT_N"/>
    <property type="match status" value="1"/>
</dbReference>
<evidence type="ECO:0000256" key="7">
    <source>
        <dbReference type="ARBA" id="ARBA00072341"/>
    </source>
</evidence>
<keyword evidence="15" id="KW-1185">Reference proteome</keyword>
<dbReference type="UniPathway" id="UPA00527">
    <property type="reaction ID" value="UER00585"/>
</dbReference>
<evidence type="ECO:0000313" key="15">
    <source>
        <dbReference type="Proteomes" id="UP000295705"/>
    </source>
</evidence>
<dbReference type="InterPro" id="IPR007886">
    <property type="entry name" value="AlaDH/PNT_N"/>
</dbReference>
<dbReference type="GO" id="GO:0000286">
    <property type="term" value="F:alanine dehydrogenase activity"/>
    <property type="evidence" value="ECO:0007669"/>
    <property type="project" value="UniProtKB-UniRule"/>
</dbReference>
<evidence type="ECO:0000313" key="14">
    <source>
        <dbReference type="EMBL" id="TDQ65081.1"/>
    </source>
</evidence>
<keyword evidence="11" id="KW-0547">Nucleotide-binding</keyword>
<dbReference type="SUPFAM" id="SSF52283">
    <property type="entry name" value="Formate/glycerate dehydrogenase catalytic domain-like"/>
    <property type="match status" value="1"/>
</dbReference>
<dbReference type="Pfam" id="PF01262">
    <property type="entry name" value="AlaDh_PNT_C"/>
    <property type="match status" value="1"/>
</dbReference>
<feature type="binding site" evidence="10">
    <location>
        <position position="15"/>
    </location>
    <ligand>
        <name>substrate</name>
    </ligand>
</feature>
<comment type="pathway">
    <text evidence="1 8">Amino-acid degradation; L-alanine degradation via dehydrogenase pathway; NH(3) and pyruvate from L-alanine: step 1/1.</text>
</comment>
<evidence type="ECO:0000256" key="4">
    <source>
        <dbReference type="ARBA" id="ARBA00023002"/>
    </source>
</evidence>
<name>A0A4R6VP43_9PSEU</name>
<proteinExistence type="inferred from homology"/>
<dbReference type="EMBL" id="SNYO01000001">
    <property type="protein sequence ID" value="TDQ65081.1"/>
    <property type="molecule type" value="Genomic_DNA"/>
</dbReference>
<feature type="binding site" evidence="11">
    <location>
        <begin position="238"/>
        <end position="239"/>
    </location>
    <ligand>
        <name>NAD(+)</name>
        <dbReference type="ChEBI" id="CHEBI:57540"/>
    </ligand>
</feature>
<reference evidence="14 15" key="1">
    <citation type="submission" date="2019-03" db="EMBL/GenBank/DDBJ databases">
        <title>Genomic Encyclopedia of Type Strains, Phase IV (KMG-IV): sequencing the most valuable type-strain genomes for metagenomic binning, comparative biology and taxonomic classification.</title>
        <authorList>
            <person name="Goeker M."/>
        </authorList>
    </citation>
    <scope>NUCLEOTIDE SEQUENCE [LARGE SCALE GENOMIC DNA]</scope>
    <source>
        <strain evidence="14 15">DSM 45775</strain>
    </source>
</reference>
<comment type="caution">
    <text evidence="14">The sequence shown here is derived from an EMBL/GenBank/DDBJ whole genome shotgun (WGS) entry which is preliminary data.</text>
</comment>
<organism evidence="14 15">
    <name type="scientific">Actinomycetospora succinea</name>
    <dbReference type="NCBI Taxonomy" id="663603"/>
    <lineage>
        <taxon>Bacteria</taxon>
        <taxon>Bacillati</taxon>
        <taxon>Actinomycetota</taxon>
        <taxon>Actinomycetes</taxon>
        <taxon>Pseudonocardiales</taxon>
        <taxon>Pseudonocardiaceae</taxon>
        <taxon>Actinomycetospora</taxon>
    </lineage>
</organism>
<dbReference type="GO" id="GO:0042853">
    <property type="term" value="P:L-alanine catabolic process"/>
    <property type="evidence" value="ECO:0007669"/>
    <property type="project" value="UniProtKB-UniPathway"/>
</dbReference>
<dbReference type="InterPro" id="IPR036291">
    <property type="entry name" value="NAD(P)-bd_dom_sf"/>
</dbReference>
<comment type="catalytic activity">
    <reaction evidence="8">
        <text>L-alanine + NAD(+) + H2O = pyruvate + NH4(+) + NADH + H(+)</text>
        <dbReference type="Rhea" id="RHEA:18405"/>
        <dbReference type="ChEBI" id="CHEBI:15361"/>
        <dbReference type="ChEBI" id="CHEBI:15377"/>
        <dbReference type="ChEBI" id="CHEBI:15378"/>
        <dbReference type="ChEBI" id="CHEBI:28938"/>
        <dbReference type="ChEBI" id="CHEBI:57540"/>
        <dbReference type="ChEBI" id="CHEBI:57945"/>
        <dbReference type="ChEBI" id="CHEBI:57972"/>
        <dbReference type="EC" id="1.4.1.1"/>
    </reaction>
</comment>
<feature type="binding site" evidence="10">
    <location>
        <position position="75"/>
    </location>
    <ligand>
        <name>substrate</name>
    </ligand>
</feature>
<evidence type="ECO:0000256" key="6">
    <source>
        <dbReference type="ARBA" id="ARBA00065528"/>
    </source>
</evidence>
<dbReference type="FunFam" id="3.40.50.720:FF:000049">
    <property type="entry name" value="Alanine dehydrogenase"/>
    <property type="match status" value="1"/>
</dbReference>
<feature type="active site" description="Proton donor/acceptor" evidence="9">
    <location>
        <position position="269"/>
    </location>
</feature>
<dbReference type="PANTHER" id="PTHR42795:SF1">
    <property type="entry name" value="ALANINE DEHYDROGENASE"/>
    <property type="match status" value="1"/>
</dbReference>
<feature type="binding site" evidence="11">
    <location>
        <begin position="266"/>
        <end position="269"/>
    </location>
    <ligand>
        <name>NAD(+)</name>
        <dbReference type="ChEBI" id="CHEBI:57540"/>
    </ligand>
</feature>
<protein>
    <recommendedName>
        <fullName evidence="7 8">Alanine dehydrogenase</fullName>
        <ecNumber evidence="3 8">1.4.1.1</ecNumber>
    </recommendedName>
</protein>
<evidence type="ECO:0000259" key="13">
    <source>
        <dbReference type="SMART" id="SM01003"/>
    </source>
</evidence>
<keyword evidence="4 8" id="KW-0560">Oxidoreductase</keyword>
<dbReference type="Gene3D" id="3.40.50.720">
    <property type="entry name" value="NAD(P)-binding Rossmann-like Domain"/>
    <property type="match status" value="2"/>
</dbReference>
<dbReference type="InterPro" id="IPR007698">
    <property type="entry name" value="AlaDH/PNT_NAD(H)-bd"/>
</dbReference>
<evidence type="ECO:0000256" key="1">
    <source>
        <dbReference type="ARBA" id="ARBA00005206"/>
    </source>
</evidence>
<dbReference type="PIRSF" id="PIRSF000183">
    <property type="entry name" value="Alanine_dh"/>
    <property type="match status" value="1"/>
</dbReference>
<dbReference type="Pfam" id="PF05222">
    <property type="entry name" value="AlaDh_PNT_N"/>
    <property type="match status" value="1"/>
</dbReference>
<comment type="similarity">
    <text evidence="2 8">Belongs to the AlaDH/PNT family.</text>
</comment>
<feature type="binding site" evidence="11">
    <location>
        <position position="197"/>
    </location>
    <ligand>
        <name>NAD(+)</name>
        <dbReference type="ChEBI" id="CHEBI:57540"/>
    </ligand>
</feature>
<evidence type="ECO:0000259" key="12">
    <source>
        <dbReference type="SMART" id="SM01002"/>
    </source>
</evidence>
<dbReference type="OrthoDB" id="9804592at2"/>
<dbReference type="RefSeq" id="WP_133824491.1">
    <property type="nucleotide sequence ID" value="NZ_BAABHR010000046.1"/>
</dbReference>
<sequence length="365" mass="37587">MKVAVPAEVKDNEFRVALTPGGVRELVAHGHDVTVEQGAGLGSAFGDDEYKEAGARILADADAVWGDADMVVKVKEPVASEYHRLREDLTLFTYLHLAASRACTEALLDAGTTAIAYETVTRNGALPLLAPMSEVAGRLAPQVGAYHLMRSNAGRGLLLGGVPGAPAGHVVVIGGGVSGASAVQMAVGMHARVTVLDTNLDTLRALDARYAGRVQTMYSSVDNLERAVLDADLVVGAVLMPGAKAPTLVPDALVARMKPGAVLVDIAIDQGGCFASSHPTTHSDPTFPVHDTLFYCVANMPGAVPNTSTHALTHATLPFTLALADRGWRDAVAADAGLADGLATHAGALYSAAVGEAHGLPVSAL</sequence>
<evidence type="ECO:0000256" key="8">
    <source>
        <dbReference type="PIRNR" id="PIRNR000183"/>
    </source>
</evidence>
<dbReference type="Proteomes" id="UP000295705">
    <property type="component" value="Unassembled WGS sequence"/>
</dbReference>
<dbReference type="CDD" id="cd05305">
    <property type="entry name" value="L-AlaDH"/>
    <property type="match status" value="1"/>
</dbReference>
<feature type="domain" description="Alanine dehydrogenase/pyridine nucleotide transhydrogenase N-terminal" evidence="13">
    <location>
        <begin position="4"/>
        <end position="136"/>
    </location>
</feature>
<dbReference type="AlphaFoldDB" id="A0A4R6VP43"/>
<evidence type="ECO:0000256" key="9">
    <source>
        <dbReference type="PIRSR" id="PIRSR000183-1"/>
    </source>
</evidence>
<gene>
    <name evidence="14" type="ORF">EV188_101330</name>
</gene>
<dbReference type="GO" id="GO:0000166">
    <property type="term" value="F:nucleotide binding"/>
    <property type="evidence" value="ECO:0007669"/>
    <property type="project" value="UniProtKB-KW"/>
</dbReference>